<feature type="compositionally biased region" description="Basic residues" evidence="2">
    <location>
        <begin position="265"/>
        <end position="274"/>
    </location>
</feature>
<dbReference type="Gene3D" id="2.130.10.10">
    <property type="entry name" value="YVTN repeat-like/Quinoprotein amine dehydrogenase"/>
    <property type="match status" value="1"/>
</dbReference>
<evidence type="ECO:0000259" key="3">
    <source>
        <dbReference type="Pfam" id="PF12490"/>
    </source>
</evidence>
<feature type="region of interest" description="Disordered" evidence="2">
    <location>
        <begin position="1"/>
        <end position="98"/>
    </location>
</feature>
<keyword evidence="6" id="KW-1185">Reference proteome</keyword>
<dbReference type="SMART" id="SM00320">
    <property type="entry name" value="WD40"/>
    <property type="match status" value="2"/>
</dbReference>
<dbReference type="Pfam" id="PF12490">
    <property type="entry name" value="BCAS3"/>
    <property type="match status" value="1"/>
</dbReference>
<dbReference type="OrthoDB" id="25778at2759"/>
<dbReference type="SUPFAM" id="SSF50978">
    <property type="entry name" value="WD40 repeat-like"/>
    <property type="match status" value="1"/>
</dbReference>
<evidence type="ECO:0000313" key="5">
    <source>
        <dbReference type="EMBL" id="RLN28839.1"/>
    </source>
</evidence>
<dbReference type="Proteomes" id="UP000275267">
    <property type="component" value="Unassembled WGS sequence"/>
</dbReference>
<accession>A0A3L6SWN5</accession>
<feature type="compositionally biased region" description="Low complexity" evidence="2">
    <location>
        <begin position="605"/>
        <end position="616"/>
    </location>
</feature>
<gene>
    <name evidence="5" type="ORF">C2845_PM05G24900</name>
</gene>
<feature type="region of interest" description="Disordered" evidence="2">
    <location>
        <begin position="1246"/>
        <end position="1279"/>
    </location>
</feature>
<dbReference type="InterPro" id="IPR015943">
    <property type="entry name" value="WD40/YVTN_repeat-like_dom_sf"/>
</dbReference>
<dbReference type="GO" id="GO:0000407">
    <property type="term" value="C:phagophore assembly site"/>
    <property type="evidence" value="ECO:0007669"/>
    <property type="project" value="UniProtKB-SubCell"/>
</dbReference>
<feature type="region of interest" description="Disordered" evidence="2">
    <location>
        <begin position="258"/>
        <end position="289"/>
    </location>
</feature>
<evidence type="ECO:0000256" key="2">
    <source>
        <dbReference type="SAM" id="MobiDB-lite"/>
    </source>
</evidence>
<feature type="compositionally biased region" description="Basic residues" evidence="2">
    <location>
        <begin position="66"/>
        <end position="76"/>
    </location>
</feature>
<feature type="domain" description="BCAS3 WD40" evidence="4">
    <location>
        <begin position="451"/>
        <end position="755"/>
    </location>
</feature>
<evidence type="ECO:0000259" key="4">
    <source>
        <dbReference type="Pfam" id="PF21034"/>
    </source>
</evidence>
<dbReference type="InterPro" id="IPR036322">
    <property type="entry name" value="WD40_repeat_dom_sf"/>
</dbReference>
<evidence type="ECO:0000313" key="6">
    <source>
        <dbReference type="Proteomes" id="UP000275267"/>
    </source>
</evidence>
<organism evidence="5 6">
    <name type="scientific">Panicum miliaceum</name>
    <name type="common">Proso millet</name>
    <name type="synonym">Broomcorn millet</name>
    <dbReference type="NCBI Taxonomy" id="4540"/>
    <lineage>
        <taxon>Eukaryota</taxon>
        <taxon>Viridiplantae</taxon>
        <taxon>Streptophyta</taxon>
        <taxon>Embryophyta</taxon>
        <taxon>Tracheophyta</taxon>
        <taxon>Spermatophyta</taxon>
        <taxon>Magnoliopsida</taxon>
        <taxon>Liliopsida</taxon>
        <taxon>Poales</taxon>
        <taxon>Poaceae</taxon>
        <taxon>PACMAD clade</taxon>
        <taxon>Panicoideae</taxon>
        <taxon>Panicodae</taxon>
        <taxon>Paniceae</taxon>
        <taxon>Panicinae</taxon>
        <taxon>Panicum</taxon>
        <taxon>Panicum sect. Panicum</taxon>
    </lineage>
</organism>
<comment type="caution">
    <text evidence="5">The sequence shown here is derived from an EMBL/GenBank/DDBJ whole genome shotgun (WGS) entry which is preliminary data.</text>
</comment>
<feature type="region of interest" description="Disordered" evidence="2">
    <location>
        <begin position="869"/>
        <end position="894"/>
    </location>
</feature>
<dbReference type="PANTHER" id="PTHR13268:SF0">
    <property type="entry name" value="BCAS3 MICROTUBULE ASSOCIATED CELL MIGRATION FACTOR"/>
    <property type="match status" value="1"/>
</dbReference>
<dbReference type="GO" id="GO:0006914">
    <property type="term" value="P:autophagy"/>
    <property type="evidence" value="ECO:0007669"/>
    <property type="project" value="InterPro"/>
</dbReference>
<proteinExistence type="predicted"/>
<dbReference type="PANTHER" id="PTHR13268">
    <property type="entry name" value="BREAST CARCINOMA AMPLIFIED SEQUENCE 3"/>
    <property type="match status" value="1"/>
</dbReference>
<dbReference type="Pfam" id="PF21034">
    <property type="entry name" value="BCAS3_WD40"/>
    <property type="match status" value="1"/>
</dbReference>
<feature type="domain" description="BCAS3" evidence="3">
    <location>
        <begin position="890"/>
        <end position="1038"/>
    </location>
</feature>
<dbReference type="InterPro" id="IPR045142">
    <property type="entry name" value="BCAS3-like"/>
</dbReference>
<dbReference type="GO" id="GO:0042594">
    <property type="term" value="P:response to starvation"/>
    <property type="evidence" value="ECO:0007669"/>
    <property type="project" value="TreeGrafter"/>
</dbReference>
<dbReference type="STRING" id="4540.A0A3L6SWN5"/>
<dbReference type="EMBL" id="PQIB02000003">
    <property type="protein sequence ID" value="RLN28839.1"/>
    <property type="molecule type" value="Genomic_DNA"/>
</dbReference>
<dbReference type="InterPro" id="IPR048382">
    <property type="entry name" value="BCAS3_WD40"/>
</dbReference>
<evidence type="ECO:0000256" key="1">
    <source>
        <dbReference type="ARBA" id="ARBA00004329"/>
    </source>
</evidence>
<protein>
    <submittedName>
        <fullName evidence="5">Autophagy-related protein 18h-like</fullName>
    </submittedName>
</protein>
<dbReference type="InterPro" id="IPR022175">
    <property type="entry name" value="BCAS3_dom"/>
</dbReference>
<feature type="region of interest" description="Disordered" evidence="2">
    <location>
        <begin position="543"/>
        <end position="563"/>
    </location>
</feature>
<sequence length="1292" mass="138717">MTSQHRQVVTAHGRAVAASRHGRAVWQGRGQARLGWTGTGSCSRMPGGPRSRHAGGFAGDGEVEAHRRRRARRQHKRWTDGDGGAHLSGLKKRGSAQRGVEAREVVAVPCSAATLVQRFGAPDWWSSGSGSGGGLKGQLLLGAVAAASSSSWFGGDGVVLLLLSLGAAAADKGKTPGVLGLAVADWDFILAALGFTAAPDAEGSVGRGRGSGDTRHASGGRAASVRGLACAQPRGWLGEAVVADKGRRRLRSRVVERRQAGRGMTRARQRRLRGRAGVGGETEEGESWPVGPARQWRRVRCEYGADWAGARWAAVMGMRVRSRARRGASAGGLRAKVLWAGFDKLELHPSSFKHVLLVGYSNGFQVLDVEDAANVCELVSKRDGPVTFLQMQPTPVSSEGSEGFRASHPMLLVVAGDETNGHGAVQGGRLSALIRDTNSEPQAGNCISTPTVVRFYSLRSHTYVHVLRFRSAVYLVRCSPRIVAVALAAQIYCFDAVTLENKLSVLTYPLQGAPGVNIGYGPMAVGPRWLAYATNTPLLSNTGRLSPQNLTPSPGVSPSTSPSSGSLVARYAMESSKQLATGIINLGDMGYKTLSKYCQELLPDGSNSPLSSSPGRRSGKIPSSVHPLEADNAGMVVIKDFTSKAVISQFRAHTSPISALCFDPSGTLLVTASVHGHNINVFRIMPTCIANGSGTTRYDCTASHVHLYKLYRGMTSAVIQDISFSHFSQWISIVSTRGTCHIFTLSPFGGDASLQPQNSHSDGPPLAPCQSRPWWSKPSFLMDQQLHQVPSTVTNSVVSRIKNSTSGWLNTVSYVAASASGKLSVPSGAVTAVFHNSIYQGSLPVPSKANALEHLLVYSPSGHVIQHELLPSSGSESSGSSPRVGPGPNSQLQDDEMHVTAEPIQWWDVCRRTNWPERDENIANIVLYNQRNCMMAMDASDCEDSEHSDSTPSNDGISGKEIMRVQERSSWYLSNAEVQINSWRIPIWQKSKICFYVMDHPAVESGETVSTSGGEIEIEKLPFHEVEIRRRGLLPVFKQFHYTDRNSIDRNIANGGFQNGWSHIGDAHYSSVKDNGEYEPKPVAPISGFYTDIRKTANMNGLVSEPLPGPSSTVNLQQVGKYNPIGSPNAASMASHHKAENKSNGYVSTPPETNASIRPLNSYSLLDGPLDGVLSPANSACKPETTNNSVLSNGASTDIPNGCLTTVDSGQQEASDSHNSVEFTQYFQEGYCKISELDDCRELTEAVTDADSSSSHCEREKPEEDGDNDDMLGGVFAFSEEGPSHKLHNLSY</sequence>
<comment type="subcellular location">
    <subcellularLocation>
        <location evidence="1">Preautophagosomal structure</location>
    </subcellularLocation>
</comment>
<name>A0A3L6SWN5_PANMI</name>
<feature type="region of interest" description="Disordered" evidence="2">
    <location>
        <begin position="605"/>
        <end position="626"/>
    </location>
</feature>
<dbReference type="InterPro" id="IPR001680">
    <property type="entry name" value="WD40_rpt"/>
</dbReference>
<feature type="compositionally biased region" description="Low complexity" evidence="2">
    <location>
        <begin position="871"/>
        <end position="890"/>
    </location>
</feature>
<feature type="compositionally biased region" description="Low complexity" evidence="2">
    <location>
        <begin position="550"/>
        <end position="563"/>
    </location>
</feature>
<reference evidence="6" key="1">
    <citation type="journal article" date="2019" name="Nat. Commun.">
        <title>The genome of broomcorn millet.</title>
        <authorList>
            <person name="Zou C."/>
            <person name="Miki D."/>
            <person name="Li D."/>
            <person name="Tang Q."/>
            <person name="Xiao L."/>
            <person name="Rajput S."/>
            <person name="Deng P."/>
            <person name="Jia W."/>
            <person name="Huang R."/>
            <person name="Zhang M."/>
            <person name="Sun Y."/>
            <person name="Hu J."/>
            <person name="Fu X."/>
            <person name="Schnable P.S."/>
            <person name="Li F."/>
            <person name="Zhang H."/>
            <person name="Feng B."/>
            <person name="Zhu X."/>
            <person name="Liu R."/>
            <person name="Schnable J.C."/>
            <person name="Zhu J.-K."/>
            <person name="Zhang H."/>
        </authorList>
    </citation>
    <scope>NUCLEOTIDE SEQUENCE [LARGE SCALE GENOMIC DNA]</scope>
</reference>